<feature type="domain" description="Transcription factor Iwr1" evidence="11">
    <location>
        <begin position="352"/>
        <end position="447"/>
    </location>
</feature>
<protein>
    <recommendedName>
        <fullName evidence="5">Probable RNA polymerase II nuclear localization protein SLC7A6OS</fullName>
    </recommendedName>
</protein>
<keyword evidence="8" id="KW-0653">Protein transport</keyword>
<dbReference type="EMBL" id="SPLM01000002">
    <property type="protein sequence ID" value="TMW68282.1"/>
    <property type="molecule type" value="Genomic_DNA"/>
</dbReference>
<comment type="similarity">
    <text evidence="4">Belongs to the IWR1/SLC7A6OS family.</text>
</comment>
<feature type="region of interest" description="Disordered" evidence="10">
    <location>
        <begin position="397"/>
        <end position="481"/>
    </location>
</feature>
<name>A0A8K1FQT2_PYTOL</name>
<dbReference type="GO" id="GO:0005737">
    <property type="term" value="C:cytoplasm"/>
    <property type="evidence" value="ECO:0007669"/>
    <property type="project" value="UniProtKB-SubCell"/>
</dbReference>
<dbReference type="GO" id="GO:0015031">
    <property type="term" value="P:protein transport"/>
    <property type="evidence" value="ECO:0007669"/>
    <property type="project" value="UniProtKB-KW"/>
</dbReference>
<dbReference type="PANTHER" id="PTHR31196">
    <property type="entry name" value="RNA POLYMERASE II NUCLEAR LOCALIZATION PROTEIN SLC7A6OS-RELATED"/>
    <property type="match status" value="1"/>
</dbReference>
<dbReference type="InterPro" id="IPR040218">
    <property type="entry name" value="SLC7A6OS"/>
</dbReference>
<organism evidence="12 13">
    <name type="scientific">Pythium oligandrum</name>
    <name type="common">Mycoparasitic fungus</name>
    <dbReference type="NCBI Taxonomy" id="41045"/>
    <lineage>
        <taxon>Eukaryota</taxon>
        <taxon>Sar</taxon>
        <taxon>Stramenopiles</taxon>
        <taxon>Oomycota</taxon>
        <taxon>Peronosporomycetes</taxon>
        <taxon>Pythiales</taxon>
        <taxon>Pythiaceae</taxon>
        <taxon>Pythium</taxon>
    </lineage>
</organism>
<evidence type="ECO:0000313" key="12">
    <source>
        <dbReference type="EMBL" id="TMW68282.1"/>
    </source>
</evidence>
<keyword evidence="9" id="KW-0539">Nucleus</keyword>
<dbReference type="Gene3D" id="1.25.40.20">
    <property type="entry name" value="Ankyrin repeat-containing domain"/>
    <property type="match status" value="1"/>
</dbReference>
<dbReference type="OrthoDB" id="5406014at2759"/>
<feature type="compositionally biased region" description="Basic and acidic residues" evidence="10">
    <location>
        <begin position="145"/>
        <end position="157"/>
    </location>
</feature>
<gene>
    <name evidence="12" type="ORF">Poli38472_005750</name>
</gene>
<keyword evidence="6" id="KW-0813">Transport</keyword>
<evidence type="ECO:0000256" key="2">
    <source>
        <dbReference type="ARBA" id="ARBA00004123"/>
    </source>
</evidence>
<dbReference type="AlphaFoldDB" id="A0A8K1FQT2"/>
<feature type="compositionally biased region" description="Acidic residues" evidence="10">
    <location>
        <begin position="443"/>
        <end position="459"/>
    </location>
</feature>
<reference evidence="12" key="1">
    <citation type="submission" date="2019-03" db="EMBL/GenBank/DDBJ databases">
        <title>Long read genome sequence of the mycoparasitic Pythium oligandrum ATCC 38472 isolated from sugarbeet rhizosphere.</title>
        <authorList>
            <person name="Gaulin E."/>
        </authorList>
    </citation>
    <scope>NUCLEOTIDE SEQUENCE</scope>
    <source>
        <strain evidence="12">ATCC 38472_TT</strain>
    </source>
</reference>
<sequence>MVEETTTSAAMAPTTRRFAPNAPTYHGQEATGATQPSYVFLRVKRKRHEDPVECLLVQSEPELKRHRDSLVGAAPASPSMQTEQSSTTEGKPAQSSDLLAAFTKLSTKERGFVFKRIETLESHQLSAEKDSKWAEKLKRKVKSIKATERVNAKKATAEKSSQAMHPNRQQQQQARNKQRRQSEVLKSRGLTPLEMKEHHTSEVSGVHVVDLAAVTSEMEDVSAALSAVTVNGATMRSKRVLNPHERELDEAIWMAFQHNDFSHFFRIFYNQRPELRLDPSAFQRPADGGTILMAAGMHGRADVIEAVLRSSTASVLQQDWAGATASSFARQHGHTNVETALMACEEAEREKEYVYDVYCIDMAASAQRGESPTEDKEIASAPIVSVSSAVQRWLTQEAGASSNPGDDDEDVDQLMLDSEAESNADDDNESIDSNDENYAFNDYPDEESDGSDYDSDDSDAAFRRLATSYEPSKDDRTSADY</sequence>
<feature type="region of interest" description="Disordered" evidence="10">
    <location>
        <begin position="1"/>
        <end position="33"/>
    </location>
</feature>
<comment type="caution">
    <text evidence="12">The sequence shown here is derived from an EMBL/GenBank/DDBJ whole genome shotgun (WGS) entry which is preliminary data.</text>
</comment>
<feature type="compositionally biased region" description="Basic and acidic residues" evidence="10">
    <location>
        <begin position="471"/>
        <end position="481"/>
    </location>
</feature>
<evidence type="ECO:0000256" key="7">
    <source>
        <dbReference type="ARBA" id="ARBA00022490"/>
    </source>
</evidence>
<comment type="function">
    <text evidence="1">Directs RNA polymerase II nuclear import.</text>
</comment>
<dbReference type="Pfam" id="PF08574">
    <property type="entry name" value="Iwr1"/>
    <property type="match status" value="1"/>
</dbReference>
<dbReference type="InterPro" id="IPR036770">
    <property type="entry name" value="Ankyrin_rpt-contain_sf"/>
</dbReference>
<evidence type="ECO:0000256" key="10">
    <source>
        <dbReference type="SAM" id="MobiDB-lite"/>
    </source>
</evidence>
<evidence type="ECO:0000256" key="1">
    <source>
        <dbReference type="ARBA" id="ARBA00003202"/>
    </source>
</evidence>
<feature type="region of interest" description="Disordered" evidence="10">
    <location>
        <begin position="145"/>
        <end position="201"/>
    </location>
</feature>
<evidence type="ECO:0000256" key="9">
    <source>
        <dbReference type="ARBA" id="ARBA00023242"/>
    </source>
</evidence>
<dbReference type="PANTHER" id="PTHR31196:SF2">
    <property type="entry name" value="RNA POLYMERASE II NUCLEAR LOCALIZATION PROTEIN SLC7A6OS-RELATED"/>
    <property type="match status" value="1"/>
</dbReference>
<evidence type="ECO:0000256" key="4">
    <source>
        <dbReference type="ARBA" id="ARBA00010218"/>
    </source>
</evidence>
<proteinExistence type="inferred from homology"/>
<keyword evidence="13" id="KW-1185">Reference proteome</keyword>
<feature type="region of interest" description="Disordered" evidence="10">
    <location>
        <begin position="60"/>
        <end position="95"/>
    </location>
</feature>
<dbReference type="InterPro" id="IPR013883">
    <property type="entry name" value="TF_Iwr1_dom"/>
</dbReference>
<feature type="compositionally biased region" description="Polar residues" evidence="10">
    <location>
        <begin position="78"/>
        <end position="95"/>
    </location>
</feature>
<evidence type="ECO:0000313" key="13">
    <source>
        <dbReference type="Proteomes" id="UP000794436"/>
    </source>
</evidence>
<dbReference type="SUPFAM" id="SSF48403">
    <property type="entry name" value="Ankyrin repeat"/>
    <property type="match status" value="1"/>
</dbReference>
<evidence type="ECO:0000256" key="6">
    <source>
        <dbReference type="ARBA" id="ARBA00022448"/>
    </source>
</evidence>
<evidence type="ECO:0000259" key="11">
    <source>
        <dbReference type="Pfam" id="PF08574"/>
    </source>
</evidence>
<evidence type="ECO:0000256" key="5">
    <source>
        <dbReference type="ARBA" id="ARBA00017036"/>
    </source>
</evidence>
<dbReference type="GO" id="GO:0005634">
    <property type="term" value="C:nucleus"/>
    <property type="evidence" value="ECO:0007669"/>
    <property type="project" value="UniProtKB-SubCell"/>
</dbReference>
<comment type="subcellular location">
    <subcellularLocation>
        <location evidence="3">Cytoplasm</location>
    </subcellularLocation>
    <subcellularLocation>
        <location evidence="2">Nucleus</location>
    </subcellularLocation>
</comment>
<dbReference type="Proteomes" id="UP000794436">
    <property type="component" value="Unassembled WGS sequence"/>
</dbReference>
<evidence type="ECO:0000256" key="3">
    <source>
        <dbReference type="ARBA" id="ARBA00004496"/>
    </source>
</evidence>
<feature type="compositionally biased region" description="Acidic residues" evidence="10">
    <location>
        <begin position="405"/>
        <end position="435"/>
    </location>
</feature>
<keyword evidence="7" id="KW-0963">Cytoplasm</keyword>
<accession>A0A8K1FQT2</accession>
<evidence type="ECO:0000256" key="8">
    <source>
        <dbReference type="ARBA" id="ARBA00022927"/>
    </source>
</evidence>